<reference evidence="2 3" key="1">
    <citation type="journal article" date="2016" name="Nat. Commun.">
        <title>Thousands of microbial genomes shed light on interconnected biogeochemical processes in an aquifer system.</title>
        <authorList>
            <person name="Anantharaman K."/>
            <person name="Brown C.T."/>
            <person name="Hug L.A."/>
            <person name="Sharon I."/>
            <person name="Castelle C.J."/>
            <person name="Probst A.J."/>
            <person name="Thomas B.C."/>
            <person name="Singh A."/>
            <person name="Wilkins M.J."/>
            <person name="Karaoz U."/>
            <person name="Brodie E.L."/>
            <person name="Williams K.H."/>
            <person name="Hubbard S.S."/>
            <person name="Banfield J.F."/>
        </authorList>
    </citation>
    <scope>NUCLEOTIDE SEQUENCE [LARGE SCALE GENOMIC DNA]</scope>
</reference>
<dbReference type="AlphaFoldDB" id="A0A1F7HK76"/>
<evidence type="ECO:0000256" key="1">
    <source>
        <dbReference type="SAM" id="Phobius"/>
    </source>
</evidence>
<organism evidence="2 3">
    <name type="scientific">Candidatus Roizmanbacteria bacterium RIFCSPHIGHO2_12_FULL_33_9</name>
    <dbReference type="NCBI Taxonomy" id="1802045"/>
    <lineage>
        <taxon>Bacteria</taxon>
        <taxon>Candidatus Roizmaniibacteriota</taxon>
    </lineage>
</organism>
<comment type="caution">
    <text evidence="2">The sequence shown here is derived from an EMBL/GenBank/DDBJ whole genome shotgun (WGS) entry which is preliminary data.</text>
</comment>
<protein>
    <submittedName>
        <fullName evidence="2">Uncharacterized protein</fullName>
    </submittedName>
</protein>
<sequence>MKKKRNKIDIKILLIIILSIINIAFIILAFKNNDIKLFNGLKEKFVSVQRGKLFEEINPSSGYSLGIKFGILGPKMLDLGVIDFDKFNNLYKDNNPLTDEQIKILKEGSSKEVKITKENSHFLLNFFWAVGLANKTKILDEGDMVKYSEGSAGNFASTGGWSLGKSDAMEYYSNNLLIPLTEEQEELVFEVSSNIYRPCCGNPTSFPDCNHGMALLGVLELMASQGASEEEMYMAAKYINAFWFPSNYYDLANYFEAKEGKKFSEIDGKIILGRDYSSATGYANTKKWLTENGLVEKPLNEGSSCGV</sequence>
<dbReference type="EMBL" id="MFZV01000007">
    <property type="protein sequence ID" value="OGK31396.1"/>
    <property type="molecule type" value="Genomic_DNA"/>
</dbReference>
<proteinExistence type="predicted"/>
<name>A0A1F7HK76_9BACT</name>
<accession>A0A1F7HK76</accession>
<evidence type="ECO:0000313" key="2">
    <source>
        <dbReference type="EMBL" id="OGK31396.1"/>
    </source>
</evidence>
<feature type="transmembrane region" description="Helical" evidence="1">
    <location>
        <begin position="12"/>
        <end position="30"/>
    </location>
</feature>
<keyword evidence="1" id="KW-1133">Transmembrane helix</keyword>
<dbReference type="Proteomes" id="UP000177199">
    <property type="component" value="Unassembled WGS sequence"/>
</dbReference>
<keyword evidence="1" id="KW-0812">Transmembrane</keyword>
<gene>
    <name evidence="2" type="ORF">A3F29_01555</name>
</gene>
<evidence type="ECO:0000313" key="3">
    <source>
        <dbReference type="Proteomes" id="UP000177199"/>
    </source>
</evidence>
<keyword evidence="1" id="KW-0472">Membrane</keyword>